<dbReference type="Gene3D" id="3.40.50.720">
    <property type="entry name" value="NAD(P)-binding Rossmann-like Domain"/>
    <property type="match status" value="1"/>
</dbReference>
<organism evidence="2 3">
    <name type="scientific">Spongiibacter nanhainus</name>
    <dbReference type="NCBI Taxonomy" id="2794344"/>
    <lineage>
        <taxon>Bacteria</taxon>
        <taxon>Pseudomonadati</taxon>
        <taxon>Pseudomonadota</taxon>
        <taxon>Gammaproteobacteria</taxon>
        <taxon>Cellvibrionales</taxon>
        <taxon>Spongiibacteraceae</taxon>
        <taxon>Spongiibacter</taxon>
    </lineage>
</organism>
<dbReference type="GO" id="GO:0005737">
    <property type="term" value="C:cytoplasm"/>
    <property type="evidence" value="ECO:0007669"/>
    <property type="project" value="TreeGrafter"/>
</dbReference>
<feature type="domain" description="RmlD-like substrate binding" evidence="1">
    <location>
        <begin position="11"/>
        <end position="169"/>
    </location>
</feature>
<evidence type="ECO:0000313" key="3">
    <source>
        <dbReference type="Proteomes" id="UP000596063"/>
    </source>
</evidence>
<reference evidence="2 3" key="1">
    <citation type="submission" date="2020-12" db="EMBL/GenBank/DDBJ databases">
        <authorList>
            <person name="Shan Y."/>
        </authorList>
    </citation>
    <scope>NUCLEOTIDE SEQUENCE [LARGE SCALE GENOMIC DNA]</scope>
    <source>
        <strain evidence="3">csc3.9</strain>
    </source>
</reference>
<dbReference type="GO" id="GO:0004029">
    <property type="term" value="F:aldehyde dehydrogenase (NAD+) activity"/>
    <property type="evidence" value="ECO:0007669"/>
    <property type="project" value="TreeGrafter"/>
</dbReference>
<dbReference type="Pfam" id="PF04321">
    <property type="entry name" value="RmlD_sub_bind"/>
    <property type="match status" value="1"/>
</dbReference>
<evidence type="ECO:0000259" key="1">
    <source>
        <dbReference type="Pfam" id="PF04321"/>
    </source>
</evidence>
<keyword evidence="3" id="KW-1185">Reference proteome</keyword>
<dbReference type="InterPro" id="IPR029903">
    <property type="entry name" value="RmlD-like-bd"/>
</dbReference>
<accession>A0A7T4R0K9</accession>
<dbReference type="InterPro" id="IPR036291">
    <property type="entry name" value="NAD(P)-bd_dom_sf"/>
</dbReference>
<dbReference type="AlphaFoldDB" id="A0A7T4R0K9"/>
<dbReference type="InterPro" id="IPR051783">
    <property type="entry name" value="NAD(P)-dependent_oxidoreduct"/>
</dbReference>
<sequence>MAQPSLLIAGCGDIGSGVARDRLGKGWQVVGLRRNPAKLPEGVEGRAVDFADPQSIAKLGELSADYLLLTLTPAAYKREGYNAIFDEGLLALLARFKRPPKLTLFVSSTGVYDQADHQWVDETSETAPSRFSGQALLTAEQHIAATGWPHSIVRFSGIYGPGRNQMINKVRQGECTPATPLHYSNRIHRDDCVGFLLHLLDRAEAGEEVGQCYLGSDSAPTPIQDVQAWLAAELGVPYRQEGQPVARTGSKRCDNRRLRESGYTLRYPDFKQGFSAILPSLEAD</sequence>
<dbReference type="EMBL" id="CP066167">
    <property type="protein sequence ID" value="QQD18210.1"/>
    <property type="molecule type" value="Genomic_DNA"/>
</dbReference>
<gene>
    <name evidence="2" type="ORF">I6N98_18045</name>
</gene>
<evidence type="ECO:0000313" key="2">
    <source>
        <dbReference type="EMBL" id="QQD18210.1"/>
    </source>
</evidence>
<dbReference type="SUPFAM" id="SSF51735">
    <property type="entry name" value="NAD(P)-binding Rossmann-fold domains"/>
    <property type="match status" value="1"/>
</dbReference>
<name>A0A7T4R0K9_9GAMM</name>
<dbReference type="KEGG" id="snan:I6N98_18045"/>
<dbReference type="RefSeq" id="WP_198569708.1">
    <property type="nucleotide sequence ID" value="NZ_CP066167.1"/>
</dbReference>
<dbReference type="CDD" id="cd05266">
    <property type="entry name" value="SDR_a4"/>
    <property type="match status" value="1"/>
</dbReference>
<proteinExistence type="predicted"/>
<dbReference type="Proteomes" id="UP000596063">
    <property type="component" value="Chromosome"/>
</dbReference>
<dbReference type="PANTHER" id="PTHR48079:SF6">
    <property type="entry name" value="NAD(P)-BINDING DOMAIN-CONTAINING PROTEIN-RELATED"/>
    <property type="match status" value="1"/>
</dbReference>
<dbReference type="PANTHER" id="PTHR48079">
    <property type="entry name" value="PROTEIN YEEZ"/>
    <property type="match status" value="1"/>
</dbReference>
<protein>
    <submittedName>
        <fullName evidence="2">SDR family oxidoreductase</fullName>
    </submittedName>
</protein>